<dbReference type="AlphaFoldDB" id="A0A2R8C5C2"/>
<dbReference type="Proteomes" id="UP000244898">
    <property type="component" value="Unassembled WGS sequence"/>
</dbReference>
<reference evidence="2" key="1">
    <citation type="submission" date="2018-03" db="EMBL/GenBank/DDBJ databases">
        <authorList>
            <person name="Rodrigo-Torres L."/>
            <person name="Arahal R. D."/>
            <person name="Lucena T."/>
        </authorList>
    </citation>
    <scope>NUCLEOTIDE SEQUENCE [LARGE SCALE GENOMIC DNA]</scope>
    <source>
        <strain evidence="2">CECT 7615</strain>
    </source>
</reference>
<proteinExistence type="predicted"/>
<evidence type="ECO:0000313" key="1">
    <source>
        <dbReference type="EMBL" id="SPJ27639.1"/>
    </source>
</evidence>
<name>A0A2R8C5C2_9RHOB</name>
<gene>
    <name evidence="1" type="ORF">TRM7615_01129</name>
</gene>
<keyword evidence="2" id="KW-1185">Reference proteome</keyword>
<organism evidence="1 2">
    <name type="scientific">Falsiruegeria mediterranea M17</name>
    <dbReference type="NCBI Taxonomy" id="1200281"/>
    <lineage>
        <taxon>Bacteria</taxon>
        <taxon>Pseudomonadati</taxon>
        <taxon>Pseudomonadota</taxon>
        <taxon>Alphaproteobacteria</taxon>
        <taxon>Rhodobacterales</taxon>
        <taxon>Roseobacteraceae</taxon>
        <taxon>Falsiruegeria</taxon>
    </lineage>
</organism>
<dbReference type="OrthoDB" id="7652971at2"/>
<protein>
    <submittedName>
        <fullName evidence="1">Uncharacterized protein</fullName>
    </submittedName>
</protein>
<evidence type="ECO:0000313" key="2">
    <source>
        <dbReference type="Proteomes" id="UP000244898"/>
    </source>
</evidence>
<accession>A0A2R8C5C2</accession>
<sequence length="220" mass="24850">MSVGLASASLVQRGVKQQVSIRGLIEWAFQRELASLDFDEIERETGARPGIGMEWIMIERARLGCRVDGGGHSDPHHDAELVASALAVLPEGVGGRRMAIRIAELARAGQCPDWRRDAEPRCEPLDWRQSKHGRFAHREFCRDLGGRWPADSVKGKDWGYWCPVTFTNTAREIAACRREYLAWRLALMELRNTFQILGNLTVFIVTETLPALRPWGNDLE</sequence>
<dbReference type="RefSeq" id="WP_108785901.1">
    <property type="nucleotide sequence ID" value="NZ_ONZG01000002.1"/>
</dbReference>
<dbReference type="EMBL" id="ONZG01000002">
    <property type="protein sequence ID" value="SPJ27639.1"/>
    <property type="molecule type" value="Genomic_DNA"/>
</dbReference>